<dbReference type="NCBIfam" id="TIGR01256">
    <property type="entry name" value="modA"/>
    <property type="match status" value="1"/>
</dbReference>
<feature type="signal peptide" evidence="5">
    <location>
        <begin position="1"/>
        <end position="26"/>
    </location>
</feature>
<name>A0A347UGL8_9RHOB</name>
<feature type="binding site" evidence="4">
    <location>
        <position position="63"/>
    </location>
    <ligand>
        <name>molybdate</name>
        <dbReference type="ChEBI" id="CHEBI:36264"/>
    </ligand>
</feature>
<accession>A0A347UGL8</accession>
<comment type="similarity">
    <text evidence="1">Belongs to the bacterial solute-binding protein ModA family.</text>
</comment>
<evidence type="ECO:0000256" key="2">
    <source>
        <dbReference type="ARBA" id="ARBA00022723"/>
    </source>
</evidence>
<evidence type="ECO:0000256" key="1">
    <source>
        <dbReference type="ARBA" id="ARBA00009175"/>
    </source>
</evidence>
<dbReference type="SUPFAM" id="SSF53850">
    <property type="entry name" value="Periplasmic binding protein-like II"/>
    <property type="match status" value="1"/>
</dbReference>
<proteinExistence type="inferred from homology"/>
<feature type="chain" id="PRO_5016584253" evidence="5">
    <location>
        <begin position="27"/>
        <end position="253"/>
    </location>
</feature>
<dbReference type="GO" id="GO:0046872">
    <property type="term" value="F:metal ion binding"/>
    <property type="evidence" value="ECO:0007669"/>
    <property type="project" value="UniProtKB-KW"/>
</dbReference>
<gene>
    <name evidence="6" type="primary">modA</name>
    <name evidence="6" type="ORF">BAR1_08650</name>
</gene>
<dbReference type="Pfam" id="PF13531">
    <property type="entry name" value="SBP_bac_11"/>
    <property type="match status" value="1"/>
</dbReference>
<dbReference type="CDD" id="cd13539">
    <property type="entry name" value="PBP2_AvModA"/>
    <property type="match status" value="1"/>
</dbReference>
<keyword evidence="3 5" id="KW-0732">Signal</keyword>
<evidence type="ECO:0000313" key="7">
    <source>
        <dbReference type="Proteomes" id="UP000261704"/>
    </source>
</evidence>
<dbReference type="GO" id="GO:0030973">
    <property type="term" value="F:molybdate ion binding"/>
    <property type="evidence" value="ECO:0007669"/>
    <property type="project" value="InterPro"/>
</dbReference>
<dbReference type="KEGG" id="pamo:BAR1_08650"/>
<feature type="binding site" evidence="4">
    <location>
        <position position="172"/>
    </location>
    <ligand>
        <name>molybdate</name>
        <dbReference type="ChEBI" id="CHEBI:36264"/>
    </ligand>
</feature>
<dbReference type="Gene3D" id="3.40.190.10">
    <property type="entry name" value="Periplasmic binding protein-like II"/>
    <property type="match status" value="2"/>
</dbReference>
<keyword evidence="4" id="KW-0500">Molybdenum</keyword>
<reference evidence="6" key="1">
    <citation type="submission" date="2018-09" db="EMBL/GenBank/DDBJ databases">
        <title>Profundibacter amoris BAR1 gen. nov., sp. nov., a new member of the Roseobacter clade isolated at Lokis Castle Vent Field on the Arctic Mid-Oceanic Ridge.</title>
        <authorList>
            <person name="Le Moine Bauer S."/>
            <person name="Sjoeberg A.G."/>
            <person name="L'Haridon S."/>
            <person name="Stokke R."/>
            <person name="Roalkvam I."/>
            <person name="Steen I.H."/>
            <person name="Dahle H."/>
        </authorList>
    </citation>
    <scope>NUCLEOTIDE SEQUENCE [LARGE SCALE GENOMIC DNA]</scope>
    <source>
        <strain evidence="6">BAR1</strain>
    </source>
</reference>
<dbReference type="PIRSF" id="PIRSF004846">
    <property type="entry name" value="ModA"/>
    <property type="match status" value="1"/>
</dbReference>
<sequence length="253" mass="26503">MVCFVRLLKTGILALFAGLFSGAVLAGEVTVAVASNFLPAMQEIGAQFRQESGHTLRIVNGSTGTLFAQISKGAPYDVFLSADTARVTMLAKAGKLLEGEGKPYALGSLVLYARDKGVLADGIQASLLRDDLRHFAMADPETAPYGLAASQVLETLELDVLVMQKAVIGANIGQTFGFVKTGNAELGFVALSQAMAVGGEWLDIPPDTYAPIVQGAGLLIHAKGNDAAREFYDYLSGDAARAVLVKSGYGVSE</sequence>
<dbReference type="Proteomes" id="UP000261704">
    <property type="component" value="Chromosome"/>
</dbReference>
<evidence type="ECO:0000256" key="5">
    <source>
        <dbReference type="SAM" id="SignalP"/>
    </source>
</evidence>
<dbReference type="InterPro" id="IPR044084">
    <property type="entry name" value="AvModA-like_subst-bd"/>
</dbReference>
<dbReference type="OrthoDB" id="9785015at2"/>
<keyword evidence="7" id="KW-1185">Reference proteome</keyword>
<keyword evidence="2 4" id="KW-0479">Metal-binding</keyword>
<dbReference type="InterPro" id="IPR050682">
    <property type="entry name" value="ModA/WtpA"/>
</dbReference>
<dbReference type="PANTHER" id="PTHR30632:SF14">
    <property type="entry name" value="TUNGSTATE_MOLYBDATE_CHROMATE-BINDING PROTEIN MODA"/>
    <property type="match status" value="1"/>
</dbReference>
<dbReference type="InterPro" id="IPR005950">
    <property type="entry name" value="ModA"/>
</dbReference>
<evidence type="ECO:0000256" key="4">
    <source>
        <dbReference type="PIRSR" id="PIRSR004846-1"/>
    </source>
</evidence>
<protein>
    <submittedName>
        <fullName evidence="6">Molybdate ABC transporter substrate-binding protein</fullName>
    </submittedName>
</protein>
<dbReference type="PANTHER" id="PTHR30632">
    <property type="entry name" value="MOLYBDATE-BINDING PERIPLASMIC PROTEIN"/>
    <property type="match status" value="1"/>
</dbReference>
<dbReference type="EMBL" id="CP032125">
    <property type="protein sequence ID" value="AXX97996.1"/>
    <property type="molecule type" value="Genomic_DNA"/>
</dbReference>
<evidence type="ECO:0000256" key="3">
    <source>
        <dbReference type="ARBA" id="ARBA00022729"/>
    </source>
</evidence>
<dbReference type="GO" id="GO:0015689">
    <property type="term" value="P:molybdate ion transport"/>
    <property type="evidence" value="ECO:0007669"/>
    <property type="project" value="InterPro"/>
</dbReference>
<organism evidence="6 7">
    <name type="scientific">Profundibacter amoris</name>
    <dbReference type="NCBI Taxonomy" id="2171755"/>
    <lineage>
        <taxon>Bacteria</taxon>
        <taxon>Pseudomonadati</taxon>
        <taxon>Pseudomonadota</taxon>
        <taxon>Alphaproteobacteria</taxon>
        <taxon>Rhodobacterales</taxon>
        <taxon>Paracoccaceae</taxon>
        <taxon>Profundibacter</taxon>
    </lineage>
</organism>
<evidence type="ECO:0000313" key="6">
    <source>
        <dbReference type="EMBL" id="AXX97996.1"/>
    </source>
</evidence>
<dbReference type="AlphaFoldDB" id="A0A347UGL8"/>